<dbReference type="AlphaFoldDB" id="A0A1G8FV89"/>
<keyword evidence="9" id="KW-1185">Reference proteome</keyword>
<dbReference type="InterPro" id="IPR058245">
    <property type="entry name" value="NreC/VraR/RcsB-like_REC"/>
</dbReference>
<dbReference type="OrthoDB" id="9808843at2"/>
<evidence type="ECO:0000313" key="8">
    <source>
        <dbReference type="EMBL" id="SDH86041.1"/>
    </source>
</evidence>
<dbReference type="SMART" id="SM00448">
    <property type="entry name" value="REC"/>
    <property type="match status" value="1"/>
</dbReference>
<keyword evidence="4" id="KW-0804">Transcription</keyword>
<accession>A0A1G8FV89</accession>
<evidence type="ECO:0000259" key="7">
    <source>
        <dbReference type="PROSITE" id="PS50110"/>
    </source>
</evidence>
<dbReference type="Pfam" id="PF00072">
    <property type="entry name" value="Response_reg"/>
    <property type="match status" value="1"/>
</dbReference>
<dbReference type="EMBL" id="LT629695">
    <property type="protein sequence ID" value="SDH86041.1"/>
    <property type="molecule type" value="Genomic_DNA"/>
</dbReference>
<keyword evidence="3 8" id="KW-0238">DNA-binding</keyword>
<protein>
    <submittedName>
        <fullName evidence="8">DNA-binding response regulator, NarL/FixJ family, contains REC and HTH domains</fullName>
    </submittedName>
</protein>
<dbReference type="GO" id="GO:0003677">
    <property type="term" value="F:DNA binding"/>
    <property type="evidence" value="ECO:0007669"/>
    <property type="project" value="UniProtKB-KW"/>
</dbReference>
<evidence type="ECO:0000256" key="2">
    <source>
        <dbReference type="ARBA" id="ARBA00023015"/>
    </source>
</evidence>
<dbReference type="InterPro" id="IPR016032">
    <property type="entry name" value="Sig_transdc_resp-reg_C-effctor"/>
</dbReference>
<dbReference type="PROSITE" id="PS50043">
    <property type="entry name" value="HTH_LUXR_2"/>
    <property type="match status" value="1"/>
</dbReference>
<dbReference type="PANTHER" id="PTHR43214:SF24">
    <property type="entry name" value="TRANSCRIPTIONAL REGULATORY PROTEIN NARL-RELATED"/>
    <property type="match status" value="1"/>
</dbReference>
<gene>
    <name evidence="8" type="ORF">SAMN04489720_2631</name>
</gene>
<keyword evidence="2" id="KW-0805">Transcription regulation</keyword>
<dbReference type="GO" id="GO:0000160">
    <property type="term" value="P:phosphorelay signal transduction system"/>
    <property type="evidence" value="ECO:0007669"/>
    <property type="project" value="InterPro"/>
</dbReference>
<feature type="domain" description="Response regulatory" evidence="7">
    <location>
        <begin position="3"/>
        <end position="121"/>
    </location>
</feature>
<organism evidence="8 9">
    <name type="scientific">Agrococcus jejuensis</name>
    <dbReference type="NCBI Taxonomy" id="399736"/>
    <lineage>
        <taxon>Bacteria</taxon>
        <taxon>Bacillati</taxon>
        <taxon>Actinomycetota</taxon>
        <taxon>Actinomycetes</taxon>
        <taxon>Micrococcales</taxon>
        <taxon>Microbacteriaceae</taxon>
        <taxon>Agrococcus</taxon>
    </lineage>
</organism>
<dbReference type="PRINTS" id="PR00038">
    <property type="entry name" value="HTHLUXR"/>
</dbReference>
<evidence type="ECO:0000256" key="1">
    <source>
        <dbReference type="ARBA" id="ARBA00022553"/>
    </source>
</evidence>
<sequence length="224" mass="23696">MIRVVVVDDQAVVREGLRAIVQRDGDVEVVAEAADGRAGVEAVRAHRPDVVLMDLRMPRMDGVAATRALVDDARLPDVRVLVLTTFDDEPDVLAAIRAGAAGYVLKDVAPTELRQAIRAVAAGGATLSPSVATTVLGEVAGSPTARIRPELVDGLTEREREVLVEVGRGRTNDEVGRALHISPATARTYVSRLLARLGARDRSALVAIAYEAGLVRPGAGTFEP</sequence>
<dbReference type="InterPro" id="IPR011006">
    <property type="entry name" value="CheY-like_superfamily"/>
</dbReference>
<proteinExistence type="predicted"/>
<dbReference type="PANTHER" id="PTHR43214">
    <property type="entry name" value="TWO-COMPONENT RESPONSE REGULATOR"/>
    <property type="match status" value="1"/>
</dbReference>
<dbReference type="InterPro" id="IPR000792">
    <property type="entry name" value="Tscrpt_reg_LuxR_C"/>
</dbReference>
<feature type="domain" description="HTH luxR-type" evidence="6">
    <location>
        <begin position="148"/>
        <end position="213"/>
    </location>
</feature>
<feature type="modified residue" description="4-aspartylphosphate" evidence="5">
    <location>
        <position position="54"/>
    </location>
</feature>
<dbReference type="GO" id="GO:0006355">
    <property type="term" value="P:regulation of DNA-templated transcription"/>
    <property type="evidence" value="ECO:0007669"/>
    <property type="project" value="InterPro"/>
</dbReference>
<dbReference type="CDD" id="cd17535">
    <property type="entry name" value="REC_NarL-like"/>
    <property type="match status" value="1"/>
</dbReference>
<evidence type="ECO:0000256" key="4">
    <source>
        <dbReference type="ARBA" id="ARBA00023163"/>
    </source>
</evidence>
<evidence type="ECO:0000256" key="3">
    <source>
        <dbReference type="ARBA" id="ARBA00023125"/>
    </source>
</evidence>
<dbReference type="CDD" id="cd06170">
    <property type="entry name" value="LuxR_C_like"/>
    <property type="match status" value="1"/>
</dbReference>
<dbReference type="InterPro" id="IPR001789">
    <property type="entry name" value="Sig_transdc_resp-reg_receiver"/>
</dbReference>
<evidence type="ECO:0000256" key="5">
    <source>
        <dbReference type="PROSITE-ProRule" id="PRU00169"/>
    </source>
</evidence>
<reference evidence="9" key="1">
    <citation type="submission" date="2016-10" db="EMBL/GenBank/DDBJ databases">
        <authorList>
            <person name="Varghese N."/>
            <person name="Submissions S."/>
        </authorList>
    </citation>
    <scope>NUCLEOTIDE SEQUENCE [LARGE SCALE GENOMIC DNA]</scope>
    <source>
        <strain evidence="9">DSM 22002</strain>
    </source>
</reference>
<dbReference type="PROSITE" id="PS50110">
    <property type="entry name" value="RESPONSE_REGULATORY"/>
    <property type="match status" value="1"/>
</dbReference>
<dbReference type="SUPFAM" id="SSF52172">
    <property type="entry name" value="CheY-like"/>
    <property type="match status" value="1"/>
</dbReference>
<evidence type="ECO:0000313" key="9">
    <source>
        <dbReference type="Proteomes" id="UP000198822"/>
    </source>
</evidence>
<dbReference type="Pfam" id="PF00196">
    <property type="entry name" value="GerE"/>
    <property type="match status" value="1"/>
</dbReference>
<dbReference type="InterPro" id="IPR039420">
    <property type="entry name" value="WalR-like"/>
</dbReference>
<dbReference type="Gene3D" id="3.40.50.2300">
    <property type="match status" value="1"/>
</dbReference>
<dbReference type="SUPFAM" id="SSF46894">
    <property type="entry name" value="C-terminal effector domain of the bipartite response regulators"/>
    <property type="match status" value="1"/>
</dbReference>
<dbReference type="RefSeq" id="WP_092505684.1">
    <property type="nucleotide sequence ID" value="NZ_LT629695.1"/>
</dbReference>
<name>A0A1G8FV89_9MICO</name>
<evidence type="ECO:0000259" key="6">
    <source>
        <dbReference type="PROSITE" id="PS50043"/>
    </source>
</evidence>
<dbReference type="SMART" id="SM00421">
    <property type="entry name" value="HTH_LUXR"/>
    <property type="match status" value="1"/>
</dbReference>
<keyword evidence="1 5" id="KW-0597">Phosphoprotein</keyword>
<dbReference type="Proteomes" id="UP000198822">
    <property type="component" value="Chromosome I"/>
</dbReference>
<dbReference type="STRING" id="399736.SAMN04489720_2631"/>